<organism evidence="4 5">
    <name type="scientific">Bacteriovorax antarcticus</name>
    <dbReference type="NCBI Taxonomy" id="3088717"/>
    <lineage>
        <taxon>Bacteria</taxon>
        <taxon>Pseudomonadati</taxon>
        <taxon>Bdellovibrionota</taxon>
        <taxon>Bacteriovoracia</taxon>
        <taxon>Bacteriovoracales</taxon>
        <taxon>Bacteriovoracaceae</taxon>
        <taxon>Bacteriovorax</taxon>
    </lineage>
</organism>
<feature type="compositionally biased region" description="Basic and acidic residues" evidence="1">
    <location>
        <begin position="595"/>
        <end position="613"/>
    </location>
</feature>
<feature type="region of interest" description="Disordered" evidence="1">
    <location>
        <begin position="590"/>
        <end position="619"/>
    </location>
</feature>
<reference evidence="4 5" key="1">
    <citation type="submission" date="2023-11" db="EMBL/GenBank/DDBJ databases">
        <title>A Novel Polar Bacteriovorax (B. antarcticus) Isolated from the Biocrust in Antarctica.</title>
        <authorList>
            <person name="Mun W."/>
            <person name="Choi S.Y."/>
            <person name="Mitchell R.J."/>
        </authorList>
    </citation>
    <scope>NUCLEOTIDE SEQUENCE [LARGE SCALE GENOMIC DNA]</scope>
    <source>
        <strain evidence="4 5">PP10</strain>
    </source>
</reference>
<keyword evidence="5" id="KW-1185">Reference proteome</keyword>
<dbReference type="Proteomes" id="UP001302274">
    <property type="component" value="Unassembled WGS sequence"/>
</dbReference>
<name>A0ABU5VUM0_9BACT</name>
<evidence type="ECO:0000256" key="1">
    <source>
        <dbReference type="SAM" id="MobiDB-lite"/>
    </source>
</evidence>
<accession>A0ABU5VUM0</accession>
<evidence type="ECO:0000313" key="4">
    <source>
        <dbReference type="EMBL" id="MEA9356755.1"/>
    </source>
</evidence>
<protein>
    <submittedName>
        <fullName evidence="4">Protein-glutamine glutaminase family protein</fullName>
    </submittedName>
</protein>
<proteinExistence type="predicted"/>
<dbReference type="EMBL" id="JAYGJQ010000002">
    <property type="protein sequence ID" value="MEA9356755.1"/>
    <property type="molecule type" value="Genomic_DNA"/>
</dbReference>
<feature type="signal peptide" evidence="2">
    <location>
        <begin position="1"/>
        <end position="18"/>
    </location>
</feature>
<sequence>MKFKLITILYLLSCPAFSASESDQATNLFNQSQTPKELEKYQTSADSLYIAPPPTLDVETVPLISVVIEKKSYDCHLDSLSKIYICPNGKSPLLLKYNSYGGFTALKNDKNQQAELVNVTSAKAGEITLFDNSAYQIDFGSFNKPNDLSTDVTKQLFAIDGFLEIMKNPLVKSVPRKIGSKEYETIVKSYLDKKASLEKIRKTIFRENNFQVKLENGKTINCKRGTRRDLTKEEDEWQKSNDQELQCSAFTCEKMHIDGKDYDASLLYESIPGAFAYPSVHITDANGLGPKVNVRSIRSPNSKKPLVDYSHLLDNPMPSYGMPYPGMQSIPAPFPESLSNKNYSRYKDPNFDASLQYSKNMCGKNNLAVQKIEKDKENVLNEIANTELVQFITVLSDGSLIGHYVDLNEAVKKGCMYSDVYLNPGAAEHLAAVKKNLYPDKHVDTTISLERATELFNKARTMKDIAWDYKQDGCYARAHLMARRFEAEGVRVDKVWIKGDLFVPETNISWNFHVAPIVYVKDKNGVPQKMVIDPSLFDKPVTVEEWDHKMTKRTVKGSVVTAFPFPENAALVERAALAFSSSDPYLPGNSINMSEEDKMKMADETMKNYRGDNKPTPGK</sequence>
<dbReference type="InterPro" id="IPR041325">
    <property type="entry name" value="Gln_deamidase_2"/>
</dbReference>
<feature type="chain" id="PRO_5047259546" evidence="2">
    <location>
        <begin position="19"/>
        <end position="619"/>
    </location>
</feature>
<dbReference type="RefSeq" id="WP_323576652.1">
    <property type="nucleotide sequence ID" value="NZ_JAYGJQ010000002.1"/>
</dbReference>
<evidence type="ECO:0000259" key="3">
    <source>
        <dbReference type="Pfam" id="PF18626"/>
    </source>
</evidence>
<feature type="domain" description="Protein glutaminase" evidence="3">
    <location>
        <begin position="453"/>
        <end position="550"/>
    </location>
</feature>
<gene>
    <name evidence="4" type="ORF">SHI21_11090</name>
</gene>
<evidence type="ECO:0000313" key="5">
    <source>
        <dbReference type="Proteomes" id="UP001302274"/>
    </source>
</evidence>
<dbReference type="Pfam" id="PF18626">
    <property type="entry name" value="Gln_deamidase_2"/>
    <property type="match status" value="1"/>
</dbReference>
<dbReference type="Gene3D" id="3.10.620.30">
    <property type="match status" value="1"/>
</dbReference>
<evidence type="ECO:0000256" key="2">
    <source>
        <dbReference type="SAM" id="SignalP"/>
    </source>
</evidence>
<keyword evidence="2" id="KW-0732">Signal</keyword>
<comment type="caution">
    <text evidence="4">The sequence shown here is derived from an EMBL/GenBank/DDBJ whole genome shotgun (WGS) entry which is preliminary data.</text>
</comment>